<dbReference type="GO" id="GO:0008270">
    <property type="term" value="F:zinc ion binding"/>
    <property type="evidence" value="ECO:0007669"/>
    <property type="project" value="InterPro"/>
</dbReference>
<dbReference type="SMART" id="SM00906">
    <property type="entry name" value="Fungal_trans"/>
    <property type="match status" value="1"/>
</dbReference>
<dbReference type="PANTHER" id="PTHR46910:SF5">
    <property type="entry name" value="ZN(II)2CYS6 TRANSCRIPTION FACTOR (EUROFUNG)"/>
    <property type="match status" value="1"/>
</dbReference>
<dbReference type="PANTHER" id="PTHR46910">
    <property type="entry name" value="TRANSCRIPTION FACTOR PDR1"/>
    <property type="match status" value="1"/>
</dbReference>
<keyword evidence="2" id="KW-1133">Transmembrane helix</keyword>
<comment type="caution">
    <text evidence="4">The sequence shown here is derived from an EMBL/GenBank/DDBJ whole genome shotgun (WGS) entry which is preliminary data.</text>
</comment>
<reference evidence="4 5" key="1">
    <citation type="journal article" date="2019" name="Sci. Rep.">
        <title>Colletotrichum shisoi sp. nov., an anthracnose pathogen of Perilla frutescens in Japan: molecular phylogenetic, morphological and genomic evidence.</title>
        <authorList>
            <person name="Gan P."/>
            <person name="Tsushima A."/>
            <person name="Hiroyama R."/>
            <person name="Narusaka M."/>
            <person name="Takano Y."/>
            <person name="Narusaka Y."/>
            <person name="Kawaradani M."/>
            <person name="Damm U."/>
            <person name="Shirasu K."/>
        </authorList>
    </citation>
    <scope>NUCLEOTIDE SEQUENCE [LARGE SCALE GENOMIC DNA]</scope>
    <source>
        <strain evidence="4 5">PG-2018a</strain>
    </source>
</reference>
<keyword evidence="2" id="KW-0472">Membrane</keyword>
<evidence type="ECO:0000256" key="2">
    <source>
        <dbReference type="SAM" id="Phobius"/>
    </source>
</evidence>
<dbReference type="InterPro" id="IPR050987">
    <property type="entry name" value="AtrR-like"/>
</dbReference>
<proteinExistence type="predicted"/>
<organism evidence="4 5">
    <name type="scientific">Colletotrichum shisoi</name>
    <dbReference type="NCBI Taxonomy" id="2078593"/>
    <lineage>
        <taxon>Eukaryota</taxon>
        <taxon>Fungi</taxon>
        <taxon>Dikarya</taxon>
        <taxon>Ascomycota</taxon>
        <taxon>Pezizomycotina</taxon>
        <taxon>Sordariomycetes</taxon>
        <taxon>Hypocreomycetidae</taxon>
        <taxon>Glomerellales</taxon>
        <taxon>Glomerellaceae</taxon>
        <taxon>Colletotrichum</taxon>
        <taxon>Colletotrichum destructivum species complex</taxon>
    </lineage>
</organism>
<dbReference type="InterPro" id="IPR007219">
    <property type="entry name" value="XnlR_reg_dom"/>
</dbReference>
<evidence type="ECO:0000313" key="4">
    <source>
        <dbReference type="EMBL" id="TQN68026.1"/>
    </source>
</evidence>
<dbReference type="Proteomes" id="UP000326340">
    <property type="component" value="Unassembled WGS sequence"/>
</dbReference>
<dbReference type="EMBL" id="PUHP01000784">
    <property type="protein sequence ID" value="TQN68026.1"/>
    <property type="molecule type" value="Genomic_DNA"/>
</dbReference>
<feature type="domain" description="Xylanolytic transcriptional activator regulatory" evidence="3">
    <location>
        <begin position="313"/>
        <end position="384"/>
    </location>
</feature>
<dbReference type="CDD" id="cd12148">
    <property type="entry name" value="fungal_TF_MHR"/>
    <property type="match status" value="1"/>
</dbReference>
<evidence type="ECO:0000259" key="3">
    <source>
        <dbReference type="SMART" id="SM00906"/>
    </source>
</evidence>
<evidence type="ECO:0000313" key="5">
    <source>
        <dbReference type="Proteomes" id="UP000326340"/>
    </source>
</evidence>
<dbReference type="OrthoDB" id="103819at2759"/>
<keyword evidence="5" id="KW-1185">Reference proteome</keyword>
<keyword evidence="1" id="KW-0539">Nucleus</keyword>
<protein>
    <submittedName>
        <fullName evidence="4">Putative transcriptional regulatory protein</fullName>
    </submittedName>
</protein>
<sequence>MESDPRSAGPDDQGLRRAYAFKPSPRFFFCHLVLYLAYGNRISLFGCEKKIDLIEERLSNIEDLLRSLTNNPQSVGDATWDASRVRHATPSASTVGDVSILTHDGADSDSAFEGELSLTAHTMFASDFIESAVQRTSLQDVAPNMHAALSALRQIVSMQSRTSSTREFRFRTQQSLPPGGLADLPMPPMNAVVALLKHMKVSPPSIFSLACSFLDIDDLAELCRRVYFCTDNFADTTFIIVNGGLFYLFMEQAYLALDGTSREEFESYQHMCRNNLETALACLPLMLPAKVESIEALLIAAVYSVDVSKASLAWLFTSTAASLCQTLGYHRVSQARSDSAGPRDIKTLLFWHVYMLDKTLSLRTGRASVIQDWDVTLPRRVDNTMVADPWGAIITTWIKQSEIQQRVCEQLYSPLALNQSQEERIETVRRLESEQKTIMAAASQSITGTRGLTDSVYTTVAILLTPFTPFFVLFCHVIDTSSASDLKRLNDFVGSLRPACALSEPVERLHQLCSMLCNVAALYVEGKSQQSEERDPVNDEFDVYLSALGFPPTDCPAQGMDTGEMSQPTLQTAQLGNWFSGSQYMMGLLEEDLSQFN</sequence>
<gene>
    <name evidence="4" type="ORF">CSHISOI_07438</name>
</gene>
<dbReference type="Pfam" id="PF04082">
    <property type="entry name" value="Fungal_trans"/>
    <property type="match status" value="1"/>
</dbReference>
<evidence type="ECO:0000256" key="1">
    <source>
        <dbReference type="ARBA" id="ARBA00023242"/>
    </source>
</evidence>
<dbReference type="AlphaFoldDB" id="A0A5Q4BMS7"/>
<dbReference type="GO" id="GO:0003700">
    <property type="term" value="F:DNA-binding transcription factor activity"/>
    <property type="evidence" value="ECO:0007669"/>
    <property type="project" value="InterPro"/>
</dbReference>
<name>A0A5Q4BMS7_9PEZI</name>
<dbReference type="GO" id="GO:0003677">
    <property type="term" value="F:DNA binding"/>
    <property type="evidence" value="ECO:0007669"/>
    <property type="project" value="InterPro"/>
</dbReference>
<feature type="transmembrane region" description="Helical" evidence="2">
    <location>
        <begin position="456"/>
        <end position="478"/>
    </location>
</feature>
<accession>A0A5Q4BMS7</accession>
<keyword evidence="2" id="KW-0812">Transmembrane</keyword>
<dbReference type="GO" id="GO:0006351">
    <property type="term" value="P:DNA-templated transcription"/>
    <property type="evidence" value="ECO:0007669"/>
    <property type="project" value="InterPro"/>
</dbReference>